<dbReference type="Proteomes" id="UP001054811">
    <property type="component" value="Chromosome"/>
</dbReference>
<proteinExistence type="predicted"/>
<feature type="compositionally biased region" description="Polar residues" evidence="1">
    <location>
        <begin position="191"/>
        <end position="201"/>
    </location>
</feature>
<organism evidence="2 3">
    <name type="scientific">Microbacterium elymi</name>
    <dbReference type="NCBI Taxonomy" id="2909587"/>
    <lineage>
        <taxon>Bacteria</taxon>
        <taxon>Bacillati</taxon>
        <taxon>Actinomycetota</taxon>
        <taxon>Actinomycetes</taxon>
        <taxon>Micrococcales</taxon>
        <taxon>Microbacteriaceae</taxon>
        <taxon>Microbacterium</taxon>
    </lineage>
</organism>
<dbReference type="InterPro" id="IPR011204">
    <property type="entry name" value="Virulence_RhuM-like"/>
</dbReference>
<dbReference type="Pfam" id="PF13310">
    <property type="entry name" value="Virulence_RhuM"/>
    <property type="match status" value="1"/>
</dbReference>
<keyword evidence="3" id="KW-1185">Reference proteome</keyword>
<accession>A0ABY5NJB0</accession>
<feature type="compositionally biased region" description="Low complexity" evidence="1">
    <location>
        <begin position="178"/>
        <end position="190"/>
    </location>
</feature>
<dbReference type="EMBL" id="CP091139">
    <property type="protein sequence ID" value="UUT35252.1"/>
    <property type="molecule type" value="Genomic_DNA"/>
</dbReference>
<dbReference type="PANTHER" id="PTHR35810:SF1">
    <property type="entry name" value="CYTOPLASMIC PROTEIN"/>
    <property type="match status" value="1"/>
</dbReference>
<protein>
    <submittedName>
        <fullName evidence="2">Virulence RhuM family protein</fullName>
    </submittedName>
</protein>
<feature type="region of interest" description="Disordered" evidence="1">
    <location>
        <begin position="173"/>
        <end position="201"/>
    </location>
</feature>
<evidence type="ECO:0000313" key="2">
    <source>
        <dbReference type="EMBL" id="UUT35252.1"/>
    </source>
</evidence>
<dbReference type="RefSeq" id="WP_259611823.1">
    <property type="nucleotide sequence ID" value="NZ_CP091139.2"/>
</dbReference>
<evidence type="ECO:0000313" key="3">
    <source>
        <dbReference type="Proteomes" id="UP001054811"/>
    </source>
</evidence>
<sequence length="201" mass="22411">MNEQEIVVYIADGVELALPMDPERETVWASQAQIQELFGVDQSGVSRHIRNIFHDAEVEPESNMQKVHIAGVDRPVTLYSLDVILAVGYRANSGRAIMFRRWASTVLKQYVVHGVVVNERRLEQVGSIVRVLARSSDTVLAGVAEVLSGYMPSLRVLRDYDEGCWMPHLRAPPRHGRSATTTHARSSTRSVPSFPTTRCSA</sequence>
<gene>
    <name evidence="2" type="ORF">L2X98_34210</name>
</gene>
<dbReference type="PANTHER" id="PTHR35810">
    <property type="entry name" value="CYTOPLASMIC PROTEIN-RELATED"/>
    <property type="match status" value="1"/>
</dbReference>
<evidence type="ECO:0000256" key="1">
    <source>
        <dbReference type="SAM" id="MobiDB-lite"/>
    </source>
</evidence>
<reference evidence="2" key="1">
    <citation type="submission" date="2022-01" db="EMBL/GenBank/DDBJ databases">
        <title>Microbacterium eymi and Microbacterium rhizovicinus sp. nov., isolated from the rhizospheric soil of Elymus tsukushiensis, a plant native to the Dokdo Islands, Republic of Korea.</title>
        <authorList>
            <person name="Hwang Y.J."/>
        </authorList>
    </citation>
    <scope>NUCLEOTIDE SEQUENCE</scope>
    <source>
        <strain evidence="2">KUDC0405</strain>
    </source>
</reference>
<name>A0ABY5NJB0_9MICO</name>